<reference evidence="3" key="1">
    <citation type="journal article" date="2019" name="Int. J. Syst. Evol. Microbiol.">
        <title>The Global Catalogue of Microorganisms (GCM) 10K type strain sequencing project: providing services to taxonomists for standard genome sequencing and annotation.</title>
        <authorList>
            <consortium name="The Broad Institute Genomics Platform"/>
            <consortium name="The Broad Institute Genome Sequencing Center for Infectious Disease"/>
            <person name="Wu L."/>
            <person name="Ma J."/>
        </authorList>
    </citation>
    <scope>NUCLEOTIDE SEQUENCE [LARGE SCALE GENOMIC DNA]</scope>
    <source>
        <strain evidence="3">CCM 7855</strain>
    </source>
</reference>
<proteinExistence type="predicted"/>
<dbReference type="Pfam" id="PF04203">
    <property type="entry name" value="Sortase"/>
    <property type="match status" value="1"/>
</dbReference>
<keyword evidence="1" id="KW-0378">Hydrolase</keyword>
<keyword evidence="3" id="KW-1185">Reference proteome</keyword>
<dbReference type="InterPro" id="IPR005754">
    <property type="entry name" value="Sortase"/>
</dbReference>
<gene>
    <name evidence="2" type="ORF">GCM10007298_18550</name>
</gene>
<dbReference type="EMBL" id="BMCS01000001">
    <property type="protein sequence ID" value="GGF22883.1"/>
    <property type="molecule type" value="Genomic_DNA"/>
</dbReference>
<dbReference type="InterPro" id="IPR042001">
    <property type="entry name" value="Sortase_F"/>
</dbReference>
<dbReference type="InterPro" id="IPR023365">
    <property type="entry name" value="Sortase_dom-sf"/>
</dbReference>
<evidence type="ECO:0008006" key="4">
    <source>
        <dbReference type="Google" id="ProtNLM"/>
    </source>
</evidence>
<evidence type="ECO:0000313" key="3">
    <source>
        <dbReference type="Proteomes" id="UP000632454"/>
    </source>
</evidence>
<dbReference type="Proteomes" id="UP000632454">
    <property type="component" value="Unassembled WGS sequence"/>
</dbReference>
<dbReference type="CDD" id="cd05829">
    <property type="entry name" value="Sortase_F"/>
    <property type="match status" value="1"/>
</dbReference>
<organism evidence="2 3">
    <name type="scientific">Williamsia phyllosphaerae</name>
    <dbReference type="NCBI Taxonomy" id="885042"/>
    <lineage>
        <taxon>Bacteria</taxon>
        <taxon>Bacillati</taxon>
        <taxon>Actinomycetota</taxon>
        <taxon>Actinomycetes</taxon>
        <taxon>Mycobacteriales</taxon>
        <taxon>Nocardiaceae</taxon>
        <taxon>Williamsia</taxon>
    </lineage>
</organism>
<evidence type="ECO:0000256" key="1">
    <source>
        <dbReference type="ARBA" id="ARBA00022801"/>
    </source>
</evidence>
<protein>
    <recommendedName>
        <fullName evidence="4">Sortase family protein</fullName>
    </recommendedName>
</protein>
<dbReference type="Gene3D" id="2.40.260.10">
    <property type="entry name" value="Sortase"/>
    <property type="match status" value="1"/>
</dbReference>
<dbReference type="SUPFAM" id="SSF63817">
    <property type="entry name" value="Sortase"/>
    <property type="match status" value="1"/>
</dbReference>
<evidence type="ECO:0000313" key="2">
    <source>
        <dbReference type="EMBL" id="GGF22883.1"/>
    </source>
</evidence>
<accession>A0ABQ1UPA6</accession>
<comment type="caution">
    <text evidence="2">The sequence shown here is derived from an EMBL/GenBank/DDBJ whole genome shotgun (WGS) entry which is preliminary data.</text>
</comment>
<name>A0ABQ1UPA6_9NOCA</name>
<sequence>MVPADEDRPIVPGHLYIPGIAVNSTVLTLGTVVEPDPFLGGRDVTAFEVPPDLARAGWWSDGPRVGAPGMAVLLGHSQVGGGHAVFNRIGELTPGAVVLVDAESGAARLGFEVSTVVRGIAKNDETALQTVLAANAPTSDLALVTCSGPFSSSVSESADNTVVFARRS</sequence>